<evidence type="ECO:0000313" key="3">
    <source>
        <dbReference type="Ensembl" id="ENSEBUP00000001190.1"/>
    </source>
</evidence>
<proteinExistence type="predicted"/>
<evidence type="ECO:0000256" key="1">
    <source>
        <dbReference type="ARBA" id="ARBA00001954"/>
    </source>
</evidence>
<dbReference type="InterPro" id="IPR037151">
    <property type="entry name" value="AlkB-like_sf"/>
</dbReference>
<sequence length="168" mass="18815">MPSACPGHGDCFSRSPRQTAGGKRWPWRRRRIRRGRTEAPSGAGFGGRGGRRRGDRRGEPRGRRSGSKVQSGVFQARPFSESECERIEACIDDVVALAERGAYKARTVDRAPLRNKYFFGEGYTYGSQLVKRGPGQERLYPHGQVDPIPQVCSVYHHGLQSTKTRRVV</sequence>
<dbReference type="AlphaFoldDB" id="A0A8C4PWP7"/>
<organism evidence="3 4">
    <name type="scientific">Eptatretus burgeri</name>
    <name type="common">Inshore hagfish</name>
    <dbReference type="NCBI Taxonomy" id="7764"/>
    <lineage>
        <taxon>Eukaryota</taxon>
        <taxon>Metazoa</taxon>
        <taxon>Chordata</taxon>
        <taxon>Craniata</taxon>
        <taxon>Vertebrata</taxon>
        <taxon>Cyclostomata</taxon>
        <taxon>Myxini</taxon>
        <taxon>Myxiniformes</taxon>
        <taxon>Myxinidae</taxon>
        <taxon>Eptatretinae</taxon>
        <taxon>Eptatretus</taxon>
    </lineage>
</organism>
<keyword evidence="4" id="KW-1185">Reference proteome</keyword>
<feature type="region of interest" description="Disordered" evidence="2">
    <location>
        <begin position="1"/>
        <end position="75"/>
    </location>
</feature>
<dbReference type="Ensembl" id="ENSEBUT00000001512.1">
    <property type="protein sequence ID" value="ENSEBUP00000001190.1"/>
    <property type="gene ID" value="ENSEBUG00000001101.1"/>
</dbReference>
<comment type="cofactor">
    <cofactor evidence="1">
        <name>Fe(2+)</name>
        <dbReference type="ChEBI" id="CHEBI:29033"/>
    </cofactor>
</comment>
<name>A0A8C4PWP7_EPTBU</name>
<dbReference type="GeneTree" id="ENSGT00390000009298"/>
<evidence type="ECO:0000256" key="2">
    <source>
        <dbReference type="SAM" id="MobiDB-lite"/>
    </source>
</evidence>
<reference evidence="3" key="2">
    <citation type="submission" date="2025-09" db="UniProtKB">
        <authorList>
            <consortium name="Ensembl"/>
        </authorList>
    </citation>
    <scope>IDENTIFICATION</scope>
</reference>
<dbReference type="Proteomes" id="UP000694388">
    <property type="component" value="Unplaced"/>
</dbReference>
<evidence type="ECO:0000313" key="4">
    <source>
        <dbReference type="Proteomes" id="UP000694388"/>
    </source>
</evidence>
<dbReference type="Gene3D" id="2.60.120.590">
    <property type="entry name" value="Alpha-ketoglutarate-dependent dioxygenase AlkB-like"/>
    <property type="match status" value="1"/>
</dbReference>
<reference evidence="3" key="1">
    <citation type="submission" date="2025-08" db="UniProtKB">
        <authorList>
            <consortium name="Ensembl"/>
        </authorList>
    </citation>
    <scope>IDENTIFICATION</scope>
</reference>
<feature type="compositionally biased region" description="Basic residues" evidence="2">
    <location>
        <begin position="25"/>
        <end position="34"/>
    </location>
</feature>
<accession>A0A8C4PWP7</accession>
<protein>
    <submittedName>
        <fullName evidence="3">Uncharacterized protein</fullName>
    </submittedName>
</protein>